<keyword evidence="5 6" id="KW-0472">Membrane</keyword>
<comment type="subcellular location">
    <subcellularLocation>
        <location evidence="1">Membrane</location>
        <topology evidence="1">Multi-pass membrane protein</topology>
    </subcellularLocation>
</comment>
<dbReference type="Pfam" id="PF01594">
    <property type="entry name" value="AI-2E_transport"/>
    <property type="match status" value="1"/>
</dbReference>
<proteinExistence type="inferred from homology"/>
<organism evidence="7 8">
    <name type="scientific">Blautia producta</name>
    <dbReference type="NCBI Taxonomy" id="33035"/>
    <lineage>
        <taxon>Bacteria</taxon>
        <taxon>Bacillati</taxon>
        <taxon>Bacillota</taxon>
        <taxon>Clostridia</taxon>
        <taxon>Lachnospirales</taxon>
        <taxon>Lachnospiraceae</taxon>
        <taxon>Blautia</taxon>
    </lineage>
</organism>
<feature type="transmembrane region" description="Helical" evidence="6">
    <location>
        <begin position="172"/>
        <end position="189"/>
    </location>
</feature>
<evidence type="ECO:0000256" key="2">
    <source>
        <dbReference type="ARBA" id="ARBA00009773"/>
    </source>
</evidence>
<evidence type="ECO:0000256" key="3">
    <source>
        <dbReference type="ARBA" id="ARBA00022692"/>
    </source>
</evidence>
<reference evidence="7 8" key="1">
    <citation type="submission" date="2019-04" db="EMBL/GenBank/DDBJ databases">
        <authorList>
            <person name="Schori C."/>
            <person name="Ahrens C."/>
        </authorList>
    </citation>
    <scope>NUCLEOTIDE SEQUENCE [LARGE SCALE GENOMIC DNA]</scope>
    <source>
        <strain evidence="7 8">DSM 2950</strain>
    </source>
</reference>
<evidence type="ECO:0000256" key="1">
    <source>
        <dbReference type="ARBA" id="ARBA00004141"/>
    </source>
</evidence>
<evidence type="ECO:0000256" key="5">
    <source>
        <dbReference type="ARBA" id="ARBA00023136"/>
    </source>
</evidence>
<dbReference type="GO" id="GO:0055085">
    <property type="term" value="P:transmembrane transport"/>
    <property type="evidence" value="ECO:0007669"/>
    <property type="project" value="TreeGrafter"/>
</dbReference>
<dbReference type="PANTHER" id="PTHR21716:SF68">
    <property type="entry name" value="TRANSPORT PROTEIN YTVI-RELATED"/>
    <property type="match status" value="1"/>
</dbReference>
<dbReference type="InterPro" id="IPR002549">
    <property type="entry name" value="AI-2E-like"/>
</dbReference>
<accession>A0A7G5MPP4</accession>
<feature type="transmembrane region" description="Helical" evidence="6">
    <location>
        <begin position="232"/>
        <end position="258"/>
    </location>
</feature>
<dbReference type="PANTHER" id="PTHR21716">
    <property type="entry name" value="TRANSMEMBRANE PROTEIN"/>
    <property type="match status" value="1"/>
</dbReference>
<name>A0A7G5MPP4_9FIRM</name>
<feature type="transmembrane region" description="Helical" evidence="6">
    <location>
        <begin position="43"/>
        <end position="61"/>
    </location>
</feature>
<evidence type="ECO:0000256" key="6">
    <source>
        <dbReference type="SAM" id="Phobius"/>
    </source>
</evidence>
<feature type="transmembrane region" description="Helical" evidence="6">
    <location>
        <begin position="270"/>
        <end position="297"/>
    </location>
</feature>
<keyword evidence="4 6" id="KW-1133">Transmembrane helix</keyword>
<feature type="transmembrane region" description="Helical" evidence="6">
    <location>
        <begin position="318"/>
        <end position="350"/>
    </location>
</feature>
<evidence type="ECO:0000313" key="8">
    <source>
        <dbReference type="Proteomes" id="UP000515789"/>
    </source>
</evidence>
<comment type="similarity">
    <text evidence="2">Belongs to the autoinducer-2 exporter (AI-2E) (TC 2.A.86) family.</text>
</comment>
<dbReference type="GO" id="GO:0016020">
    <property type="term" value="C:membrane"/>
    <property type="evidence" value="ECO:0007669"/>
    <property type="project" value="UniProtKB-SubCell"/>
</dbReference>
<protein>
    <submittedName>
        <fullName evidence="7">AI-2E family transporter</fullName>
    </submittedName>
</protein>
<evidence type="ECO:0000313" key="7">
    <source>
        <dbReference type="EMBL" id="QMW76587.1"/>
    </source>
</evidence>
<dbReference type="EMBL" id="CP039126">
    <property type="protein sequence ID" value="QMW76587.1"/>
    <property type="molecule type" value="Genomic_DNA"/>
</dbReference>
<keyword evidence="3 6" id="KW-0812">Transmembrane</keyword>
<feature type="transmembrane region" description="Helical" evidence="6">
    <location>
        <begin position="73"/>
        <end position="96"/>
    </location>
</feature>
<gene>
    <name evidence="7" type="ORF">E5259_02685</name>
</gene>
<feature type="transmembrane region" description="Helical" evidence="6">
    <location>
        <begin position="20"/>
        <end position="37"/>
    </location>
</feature>
<sequence length="362" mass="39335">MLNRYRIRYGERKMRWKKAGITVGVVAGVFLIMKYAVPVMLPFLLGWILALAVLPAARWIASRKICRKLRFTEGGVGAVLILLLSVGSILGVMWLLQALSAQIGRLISLYPVIKREFCQIIGQCCIQVEHTVGIPARESSQYIYMQLDHISSSFLDGSQSMEAAVGSMKKCVVIVGGLILCVVSAVLILQEHGEWKKRFSALSVFKKTRTLLKSLQSGIAEYFKAQIKIMGIIILLCIAGLFLLGIPHFLVAGLALGLLDALPVLGTGTFLIPAALVLALRGNAAGAVGCIALYLVTSCVRQFLEPRLIGKKVGVSPLLVLLSVYLGLFLYGGAGFLLGPLSALVIYGILREWDLLDYGKSE</sequence>
<evidence type="ECO:0000256" key="4">
    <source>
        <dbReference type="ARBA" id="ARBA00022989"/>
    </source>
</evidence>
<dbReference type="Proteomes" id="UP000515789">
    <property type="component" value="Chromosome"/>
</dbReference>
<dbReference type="AlphaFoldDB" id="A0A7G5MPP4"/>